<evidence type="ECO:0000256" key="7">
    <source>
        <dbReference type="HAMAP-Rule" id="MF_01147"/>
    </source>
</evidence>
<evidence type="ECO:0000313" key="10">
    <source>
        <dbReference type="Proteomes" id="UP000281955"/>
    </source>
</evidence>
<evidence type="ECO:0000256" key="6">
    <source>
        <dbReference type="ARBA" id="ARBA00023136"/>
    </source>
</evidence>
<comment type="catalytic activity">
    <reaction evidence="7">
        <text>L-cysteinyl-[prolipoprotein] + a 1,2-diacyl-sn-glycero-3-phospho-(1'-sn-glycerol) = an S-1,2-diacyl-sn-glyceryl-L-cysteinyl-[prolipoprotein] + sn-glycerol 1-phosphate + H(+)</text>
        <dbReference type="Rhea" id="RHEA:56712"/>
        <dbReference type="Rhea" id="RHEA-COMP:14679"/>
        <dbReference type="Rhea" id="RHEA-COMP:14680"/>
        <dbReference type="ChEBI" id="CHEBI:15378"/>
        <dbReference type="ChEBI" id="CHEBI:29950"/>
        <dbReference type="ChEBI" id="CHEBI:57685"/>
        <dbReference type="ChEBI" id="CHEBI:64716"/>
        <dbReference type="ChEBI" id="CHEBI:140658"/>
        <dbReference type="EC" id="2.5.1.145"/>
    </reaction>
</comment>
<organism evidence="9 10">
    <name type="scientific">Motilibacter peucedani</name>
    <dbReference type="NCBI Taxonomy" id="598650"/>
    <lineage>
        <taxon>Bacteria</taxon>
        <taxon>Bacillati</taxon>
        <taxon>Actinomycetota</taxon>
        <taxon>Actinomycetes</taxon>
        <taxon>Motilibacterales</taxon>
        <taxon>Motilibacteraceae</taxon>
        <taxon>Motilibacter</taxon>
    </lineage>
</organism>
<dbReference type="NCBIfam" id="TIGR00544">
    <property type="entry name" value="lgt"/>
    <property type="match status" value="1"/>
</dbReference>
<keyword evidence="2 7" id="KW-1003">Cell membrane</keyword>
<dbReference type="EMBL" id="RBWV01000001">
    <property type="protein sequence ID" value="RKS84245.1"/>
    <property type="molecule type" value="Genomic_DNA"/>
</dbReference>
<dbReference type="UniPathway" id="UPA00664"/>
<evidence type="ECO:0000256" key="1">
    <source>
        <dbReference type="ARBA" id="ARBA00007150"/>
    </source>
</evidence>
<dbReference type="EC" id="2.5.1.145" evidence="7"/>
<dbReference type="InterPro" id="IPR001640">
    <property type="entry name" value="Lgt"/>
</dbReference>
<feature type="transmembrane region" description="Helical" evidence="7">
    <location>
        <begin position="242"/>
        <end position="260"/>
    </location>
</feature>
<dbReference type="InParanoid" id="A0A420XVC9"/>
<comment type="similarity">
    <text evidence="1 7">Belongs to the Lgt family.</text>
</comment>
<keyword evidence="3 7" id="KW-0808">Transferase</keyword>
<dbReference type="PANTHER" id="PTHR30589">
    <property type="entry name" value="PROLIPOPROTEIN DIACYLGLYCERYL TRANSFERASE"/>
    <property type="match status" value="1"/>
</dbReference>
<comment type="function">
    <text evidence="7">Catalyzes the transfer of the diacylglyceryl group from phosphatidylglycerol to the sulfhydryl group of the N-terminal cysteine of a prolipoprotein, the first step in the formation of mature lipoproteins.</text>
</comment>
<keyword evidence="5 7" id="KW-1133">Transmembrane helix</keyword>
<feature type="transmembrane region" description="Helical" evidence="7">
    <location>
        <begin position="95"/>
        <end position="114"/>
    </location>
</feature>
<accession>A0A420XVC9</accession>
<keyword evidence="4 7" id="KW-0812">Transmembrane</keyword>
<evidence type="ECO:0000256" key="5">
    <source>
        <dbReference type="ARBA" id="ARBA00022989"/>
    </source>
</evidence>
<dbReference type="GO" id="GO:0005886">
    <property type="term" value="C:plasma membrane"/>
    <property type="evidence" value="ECO:0007669"/>
    <property type="project" value="UniProtKB-SubCell"/>
</dbReference>
<evidence type="ECO:0000313" key="9">
    <source>
        <dbReference type="EMBL" id="RKS84245.1"/>
    </source>
</evidence>
<dbReference type="OrthoDB" id="871140at2"/>
<evidence type="ECO:0000256" key="3">
    <source>
        <dbReference type="ARBA" id="ARBA00022679"/>
    </source>
</evidence>
<comment type="caution">
    <text evidence="9">The sequence shown here is derived from an EMBL/GenBank/DDBJ whole genome shotgun (WGS) entry which is preliminary data.</text>
</comment>
<keyword evidence="6 7" id="KW-0472">Membrane</keyword>
<evidence type="ECO:0000256" key="4">
    <source>
        <dbReference type="ARBA" id="ARBA00022692"/>
    </source>
</evidence>
<sequence>MNSYAFLPSPGRGVWHLGPLPLRAYALCIIAGVILSVWVGERRWQARGGREGTVSDVAVWAVPFGVVGGRLYHVITTPEPYFGKGGHPLDAVKVWQGGLGIWGAISLGAVGAWIGCRRRGIALPPFADALAPGIVLAQALGRWGNYFNQELYGSPTTRWWGLEIDPAHRPEDTPQLGTYHPTFLYECIWDLGVAGLVVWADRKWRLGHGRAFALYVAAYCVGRSWIEAMRVDTAEHFLGLRLNQFTAAVLFLLATAYIVVSARLRPGREVDVEPGAAAPSADVDDDATPAHDPVVDHPADGDDPVDVRAAHGGSHRLPPSDQTPA</sequence>
<comment type="caution">
    <text evidence="7">Lacks conserved residue(s) required for the propagation of feature annotation.</text>
</comment>
<dbReference type="AlphaFoldDB" id="A0A420XVC9"/>
<protein>
    <recommendedName>
        <fullName evidence="7">Phosphatidylglycerol--prolipoprotein diacylglyceryl transferase</fullName>
        <ecNumber evidence="7">2.5.1.145</ecNumber>
    </recommendedName>
</protein>
<keyword evidence="9" id="KW-0449">Lipoprotein</keyword>
<dbReference type="PROSITE" id="PS01311">
    <property type="entry name" value="LGT"/>
    <property type="match status" value="1"/>
</dbReference>
<dbReference type="GO" id="GO:0008961">
    <property type="term" value="F:phosphatidylglycerol-prolipoprotein diacylglyceryl transferase activity"/>
    <property type="evidence" value="ECO:0007669"/>
    <property type="project" value="UniProtKB-UniRule"/>
</dbReference>
<gene>
    <name evidence="7" type="primary">lgt</name>
    <name evidence="9" type="ORF">CLV35_0062</name>
</gene>
<dbReference type="FunCoup" id="A0A420XVC9">
    <property type="interactions" value="16"/>
</dbReference>
<feature type="transmembrane region" description="Helical" evidence="7">
    <location>
        <begin position="20"/>
        <end position="40"/>
    </location>
</feature>
<comment type="subcellular location">
    <subcellularLocation>
        <location evidence="7">Cell membrane</location>
        <topology evidence="7">Multi-pass membrane protein</topology>
    </subcellularLocation>
</comment>
<dbReference type="HAMAP" id="MF_01147">
    <property type="entry name" value="Lgt"/>
    <property type="match status" value="1"/>
</dbReference>
<feature type="compositionally biased region" description="Basic and acidic residues" evidence="8">
    <location>
        <begin position="293"/>
        <end position="309"/>
    </location>
</feature>
<feature type="transmembrane region" description="Helical" evidence="7">
    <location>
        <begin position="52"/>
        <end position="75"/>
    </location>
</feature>
<evidence type="ECO:0000256" key="8">
    <source>
        <dbReference type="SAM" id="MobiDB-lite"/>
    </source>
</evidence>
<name>A0A420XVC9_9ACTN</name>
<dbReference type="Proteomes" id="UP000281955">
    <property type="component" value="Unassembled WGS sequence"/>
</dbReference>
<evidence type="ECO:0000256" key="2">
    <source>
        <dbReference type="ARBA" id="ARBA00022475"/>
    </source>
</evidence>
<proteinExistence type="inferred from homology"/>
<dbReference type="GO" id="GO:0042158">
    <property type="term" value="P:lipoprotein biosynthetic process"/>
    <property type="evidence" value="ECO:0007669"/>
    <property type="project" value="UniProtKB-UniRule"/>
</dbReference>
<feature type="region of interest" description="Disordered" evidence="8">
    <location>
        <begin position="272"/>
        <end position="325"/>
    </location>
</feature>
<feature type="binding site" evidence="7">
    <location>
        <position position="142"/>
    </location>
    <ligand>
        <name>a 1,2-diacyl-sn-glycero-3-phospho-(1'-sn-glycerol)</name>
        <dbReference type="ChEBI" id="CHEBI:64716"/>
    </ligand>
</feature>
<dbReference type="PANTHER" id="PTHR30589:SF0">
    <property type="entry name" value="PHOSPHATIDYLGLYCEROL--PROLIPOPROTEIN DIACYLGLYCERYL TRANSFERASE"/>
    <property type="match status" value="1"/>
</dbReference>
<dbReference type="Pfam" id="PF01790">
    <property type="entry name" value="LGT"/>
    <property type="match status" value="1"/>
</dbReference>
<comment type="pathway">
    <text evidence="7">Protein modification; lipoprotein biosynthesis (diacylglyceryl transfer).</text>
</comment>
<keyword evidence="10" id="KW-1185">Reference proteome</keyword>
<dbReference type="RefSeq" id="WP_121191426.1">
    <property type="nucleotide sequence ID" value="NZ_RBWV01000001.1"/>
</dbReference>
<reference evidence="9 10" key="1">
    <citation type="submission" date="2018-10" db="EMBL/GenBank/DDBJ databases">
        <title>Genomic Encyclopedia of Archaeal and Bacterial Type Strains, Phase II (KMG-II): from individual species to whole genera.</title>
        <authorList>
            <person name="Goeker M."/>
        </authorList>
    </citation>
    <scope>NUCLEOTIDE SEQUENCE [LARGE SCALE GENOMIC DNA]</scope>
    <source>
        <strain evidence="9 10">RP-AC37</strain>
    </source>
</reference>